<feature type="region of interest" description="Disordered" evidence="1">
    <location>
        <begin position="365"/>
        <end position="387"/>
    </location>
</feature>
<comment type="caution">
    <text evidence="2">The sequence shown here is derived from an EMBL/GenBank/DDBJ whole genome shotgun (WGS) entry which is preliminary data.</text>
</comment>
<keyword evidence="3" id="KW-1185">Reference proteome</keyword>
<evidence type="ECO:0000256" key="1">
    <source>
        <dbReference type="SAM" id="MobiDB-lite"/>
    </source>
</evidence>
<feature type="region of interest" description="Disordered" evidence="1">
    <location>
        <begin position="153"/>
        <end position="172"/>
    </location>
</feature>
<name>A0A4C1YJY2_EUMVA</name>
<evidence type="ECO:0000313" key="2">
    <source>
        <dbReference type="EMBL" id="GBP75294.1"/>
    </source>
</evidence>
<dbReference type="EMBL" id="BGZK01001243">
    <property type="protein sequence ID" value="GBP75294.1"/>
    <property type="molecule type" value="Genomic_DNA"/>
</dbReference>
<dbReference type="Proteomes" id="UP000299102">
    <property type="component" value="Unassembled WGS sequence"/>
</dbReference>
<feature type="region of interest" description="Disordered" evidence="1">
    <location>
        <begin position="1"/>
        <end position="36"/>
    </location>
</feature>
<dbReference type="AlphaFoldDB" id="A0A4C1YJY2"/>
<organism evidence="2 3">
    <name type="scientific">Eumeta variegata</name>
    <name type="common">Bagworm moth</name>
    <name type="synonym">Eumeta japonica</name>
    <dbReference type="NCBI Taxonomy" id="151549"/>
    <lineage>
        <taxon>Eukaryota</taxon>
        <taxon>Metazoa</taxon>
        <taxon>Ecdysozoa</taxon>
        <taxon>Arthropoda</taxon>
        <taxon>Hexapoda</taxon>
        <taxon>Insecta</taxon>
        <taxon>Pterygota</taxon>
        <taxon>Neoptera</taxon>
        <taxon>Endopterygota</taxon>
        <taxon>Lepidoptera</taxon>
        <taxon>Glossata</taxon>
        <taxon>Ditrysia</taxon>
        <taxon>Tineoidea</taxon>
        <taxon>Psychidae</taxon>
        <taxon>Oiketicinae</taxon>
        <taxon>Eumeta</taxon>
    </lineage>
</organism>
<reference evidence="2 3" key="1">
    <citation type="journal article" date="2019" name="Commun. Biol.">
        <title>The bagworm genome reveals a unique fibroin gene that provides high tensile strength.</title>
        <authorList>
            <person name="Kono N."/>
            <person name="Nakamura H."/>
            <person name="Ohtoshi R."/>
            <person name="Tomita M."/>
            <person name="Numata K."/>
            <person name="Arakawa K."/>
        </authorList>
    </citation>
    <scope>NUCLEOTIDE SEQUENCE [LARGE SCALE GENOMIC DNA]</scope>
</reference>
<gene>
    <name evidence="2" type="ORF">EVAR_19943_1</name>
</gene>
<proteinExistence type="predicted"/>
<sequence length="387" mass="43516">MLLTDNTRCPKSAGALQRAADAPPAPPRTAHDINKAQSRDRYNSFVTIIIYWSSLLTKKGEGLPFRAFELAPPPYQMAFYPVVLTKPILVNVTNIQNRKINNECRRDFQAIVEAHLPSRLRHATQYLPIVIKFCNFKLLRQLVGGVSVTSRRGVTGAGPGERRGRSHLGPFRAAPPTSPPSYFYFRAAVCHDRLFKGGAGAQAVHQKYQHGLVTAANGLTPWTYRSDDPSVLRRGHSIWNRSIALQHGRHRHGCDGRVRDLKDLFRVSVGGYTNRPYPYGYYRQRGIADTTASRAERSYFSAAPANTGLEWRTSSSLYKSEMACFLTSQLSQLRQSCFVHVEYFVQYTNKETTNRPEEEEIAIYPGGYDTAGDIEHQSRAPAEWPAP</sequence>
<protein>
    <submittedName>
        <fullName evidence="2">Uncharacterized protein</fullName>
    </submittedName>
</protein>
<evidence type="ECO:0000313" key="3">
    <source>
        <dbReference type="Proteomes" id="UP000299102"/>
    </source>
</evidence>
<accession>A0A4C1YJY2</accession>